<sequence length="98" mass="10879">MLLIALWFLQVCFVRLYRKSGASAGEIEIMCDLATGVTVLTSDPILWQSSKMLKRMAAKGEALSGKRRKSNFAAVHRVLVDGRLAKEVDLKSPRKTSL</sequence>
<dbReference type="PATRIC" id="fig|869719.3.peg.1874"/>
<protein>
    <submittedName>
        <fullName evidence="1">Uncharacterized protein</fullName>
    </submittedName>
</protein>
<dbReference type="AlphaFoldDB" id="A0A147I1W7"/>
<proteinExistence type="predicted"/>
<evidence type="ECO:0000313" key="2">
    <source>
        <dbReference type="Proteomes" id="UP000074310"/>
    </source>
</evidence>
<name>A0A147I1W7_9SPHN</name>
<dbReference type="RefSeq" id="WP_058755838.1">
    <property type="nucleotide sequence ID" value="NZ_LDTB01000037.1"/>
</dbReference>
<accession>A0A147I1W7</accession>
<dbReference type="OrthoDB" id="10021392at2"/>
<organism evidence="1 2">
    <name type="scientific">Sphingomonas endophytica</name>
    <dbReference type="NCBI Taxonomy" id="869719"/>
    <lineage>
        <taxon>Bacteria</taxon>
        <taxon>Pseudomonadati</taxon>
        <taxon>Pseudomonadota</taxon>
        <taxon>Alphaproteobacteria</taxon>
        <taxon>Sphingomonadales</taxon>
        <taxon>Sphingomonadaceae</taxon>
        <taxon>Sphingomonas</taxon>
    </lineage>
</organism>
<reference evidence="1 2" key="1">
    <citation type="journal article" date="2016" name="Front. Microbiol.">
        <title>Genomic Resource of Rice Seed Associated Bacteria.</title>
        <authorList>
            <person name="Midha S."/>
            <person name="Bansal K."/>
            <person name="Sharma S."/>
            <person name="Kumar N."/>
            <person name="Patil P.P."/>
            <person name="Chaudhry V."/>
            <person name="Patil P.B."/>
        </authorList>
    </citation>
    <scope>NUCLEOTIDE SEQUENCE [LARGE SCALE GENOMIC DNA]</scope>
    <source>
        <strain evidence="1 2">NS334</strain>
    </source>
</reference>
<dbReference type="EMBL" id="LDTB01000037">
    <property type="protein sequence ID" value="KTT71612.1"/>
    <property type="molecule type" value="Genomic_DNA"/>
</dbReference>
<gene>
    <name evidence="1" type="ORF">NS334_10050</name>
</gene>
<comment type="caution">
    <text evidence="1">The sequence shown here is derived from an EMBL/GenBank/DDBJ whole genome shotgun (WGS) entry which is preliminary data.</text>
</comment>
<keyword evidence="2" id="KW-1185">Reference proteome</keyword>
<evidence type="ECO:0000313" key="1">
    <source>
        <dbReference type="EMBL" id="KTT71612.1"/>
    </source>
</evidence>
<dbReference type="Proteomes" id="UP000074310">
    <property type="component" value="Unassembled WGS sequence"/>
</dbReference>